<proteinExistence type="predicted"/>
<dbReference type="Gene3D" id="3.40.50.1240">
    <property type="entry name" value="Phosphoglycerate mutase-like"/>
    <property type="match status" value="1"/>
</dbReference>
<feature type="active site" description="Tele-phosphohistidine intermediate" evidence="1">
    <location>
        <position position="14"/>
    </location>
</feature>
<dbReference type="Pfam" id="PF00300">
    <property type="entry name" value="His_Phos_1"/>
    <property type="match status" value="1"/>
</dbReference>
<dbReference type="AlphaFoldDB" id="A0A7W7F780"/>
<evidence type="ECO:0000256" key="2">
    <source>
        <dbReference type="PIRSR" id="PIRSR613078-2"/>
    </source>
</evidence>
<protein>
    <submittedName>
        <fullName evidence="3">Putative phosphoglycerate mutase</fullName>
        <ecNumber evidence="3">5.4.2.12</ecNumber>
    </submittedName>
</protein>
<feature type="active site" description="Proton donor/acceptor" evidence="1">
    <location>
        <position position="95"/>
    </location>
</feature>
<dbReference type="GO" id="GO:0004619">
    <property type="term" value="F:phosphoglycerate mutase activity"/>
    <property type="evidence" value="ECO:0007669"/>
    <property type="project" value="UniProtKB-EC"/>
</dbReference>
<dbReference type="SUPFAM" id="SSF53254">
    <property type="entry name" value="Phosphoglycerate mutase-like"/>
    <property type="match status" value="1"/>
</dbReference>
<dbReference type="EMBL" id="JACHNZ010000020">
    <property type="protein sequence ID" value="MBB4632347.1"/>
    <property type="molecule type" value="Genomic_DNA"/>
</dbReference>
<dbReference type="GO" id="GO:0016791">
    <property type="term" value="F:phosphatase activity"/>
    <property type="evidence" value="ECO:0007669"/>
    <property type="project" value="TreeGrafter"/>
</dbReference>
<dbReference type="PANTHER" id="PTHR48100:SF1">
    <property type="entry name" value="HISTIDINE PHOSPHATASE FAMILY PROTEIN-RELATED"/>
    <property type="match status" value="1"/>
</dbReference>
<dbReference type="RefSeq" id="WP_184068718.1">
    <property type="nucleotide sequence ID" value="NZ_JACHNZ010000020.1"/>
</dbReference>
<dbReference type="CDD" id="cd07067">
    <property type="entry name" value="HP_PGM_like"/>
    <property type="match status" value="1"/>
</dbReference>
<reference evidence="3 4" key="1">
    <citation type="submission" date="2020-08" db="EMBL/GenBank/DDBJ databases">
        <title>Genomic Encyclopedia of Type Strains, Phase IV (KMG-IV): sequencing the most valuable type-strain genomes for metagenomic binning, comparative biology and taxonomic classification.</title>
        <authorList>
            <person name="Goeker M."/>
        </authorList>
    </citation>
    <scope>NUCLEOTIDE SEQUENCE [LARGE SCALE GENOMIC DNA]</scope>
    <source>
        <strain evidence="3 4">DSM 17328</strain>
    </source>
</reference>
<name>A0A7W7F780_9SPHN</name>
<dbReference type="EC" id="5.4.2.12" evidence="3"/>
<dbReference type="InterPro" id="IPR013078">
    <property type="entry name" value="His_Pase_superF_clade-1"/>
</dbReference>
<evidence type="ECO:0000256" key="1">
    <source>
        <dbReference type="PIRSR" id="PIRSR613078-1"/>
    </source>
</evidence>
<keyword evidence="4" id="KW-1185">Reference proteome</keyword>
<organism evidence="3 4">
    <name type="scientific">Sphingosinicella soli</name>
    <dbReference type="NCBI Taxonomy" id="333708"/>
    <lineage>
        <taxon>Bacteria</taxon>
        <taxon>Pseudomonadati</taxon>
        <taxon>Pseudomonadota</taxon>
        <taxon>Alphaproteobacteria</taxon>
        <taxon>Sphingomonadales</taxon>
        <taxon>Sphingosinicellaceae</taxon>
        <taxon>Sphingosinicella</taxon>
    </lineage>
</organism>
<keyword evidence="3" id="KW-0413">Isomerase</keyword>
<dbReference type="SMART" id="SM00855">
    <property type="entry name" value="PGAM"/>
    <property type="match status" value="1"/>
</dbReference>
<dbReference type="Proteomes" id="UP000566324">
    <property type="component" value="Unassembled WGS sequence"/>
</dbReference>
<feature type="binding site" evidence="2">
    <location>
        <begin position="13"/>
        <end position="20"/>
    </location>
    <ligand>
        <name>substrate</name>
    </ligand>
</feature>
<dbReference type="GO" id="GO:0005737">
    <property type="term" value="C:cytoplasm"/>
    <property type="evidence" value="ECO:0007669"/>
    <property type="project" value="TreeGrafter"/>
</dbReference>
<dbReference type="PANTHER" id="PTHR48100">
    <property type="entry name" value="BROAD-SPECIFICITY PHOSPHATASE YOR283W-RELATED"/>
    <property type="match status" value="1"/>
</dbReference>
<feature type="binding site" evidence="2">
    <location>
        <position position="68"/>
    </location>
    <ligand>
        <name>substrate</name>
    </ligand>
</feature>
<evidence type="ECO:0000313" key="3">
    <source>
        <dbReference type="EMBL" id="MBB4632347.1"/>
    </source>
</evidence>
<sequence length="217" mass="23636">MTNPTAPTLYLARHAETVFNAAARMQGHMGHTPLTRNGIRQADDMGRALRGILGPKPDIDLWASRSGRTMQTAAIIAEHLERDFFDIRADDRLLEIDVGDWEGRSYAEIVAESGPIVCPDRRVFLRKPPNGEWYPDIARRLSMWLADLDPARPALVISHGITARVLRGALVGGTPFAPDCAPLAADAPQGTVFRIEAGREEAIHVGHGSADGKAKGF</sequence>
<accession>A0A7W7F780</accession>
<comment type="caution">
    <text evidence="3">The sequence shown here is derived from an EMBL/GenBank/DDBJ whole genome shotgun (WGS) entry which is preliminary data.</text>
</comment>
<gene>
    <name evidence="3" type="ORF">GGQ98_001972</name>
</gene>
<dbReference type="InterPro" id="IPR050275">
    <property type="entry name" value="PGM_Phosphatase"/>
</dbReference>
<evidence type="ECO:0000313" key="4">
    <source>
        <dbReference type="Proteomes" id="UP000566324"/>
    </source>
</evidence>
<dbReference type="InterPro" id="IPR029033">
    <property type="entry name" value="His_PPase_superfam"/>
</dbReference>